<dbReference type="AlphaFoldDB" id="A0A853BET4"/>
<dbReference type="Gene3D" id="3.30.590.20">
    <property type="match status" value="1"/>
</dbReference>
<dbReference type="InterPro" id="IPR011793">
    <property type="entry name" value="YbdK"/>
</dbReference>
<dbReference type="PANTHER" id="PTHR36510">
    <property type="entry name" value="GLUTAMATE--CYSTEINE LIGASE 2-RELATED"/>
    <property type="match status" value="1"/>
</dbReference>
<comment type="catalytic activity">
    <reaction evidence="4 5">
        <text>L-cysteine + L-glutamate + ATP = gamma-L-glutamyl-L-cysteine + ADP + phosphate + H(+)</text>
        <dbReference type="Rhea" id="RHEA:13285"/>
        <dbReference type="ChEBI" id="CHEBI:15378"/>
        <dbReference type="ChEBI" id="CHEBI:29985"/>
        <dbReference type="ChEBI" id="CHEBI:30616"/>
        <dbReference type="ChEBI" id="CHEBI:35235"/>
        <dbReference type="ChEBI" id="CHEBI:43474"/>
        <dbReference type="ChEBI" id="CHEBI:58173"/>
        <dbReference type="ChEBI" id="CHEBI:456216"/>
        <dbReference type="EC" id="6.3.2.2"/>
    </reaction>
</comment>
<dbReference type="GO" id="GO:0042398">
    <property type="term" value="P:modified amino acid biosynthetic process"/>
    <property type="evidence" value="ECO:0007669"/>
    <property type="project" value="InterPro"/>
</dbReference>
<name>A0A853BET4_9ACTN</name>
<dbReference type="EC" id="6.3.2.2" evidence="5"/>
<evidence type="ECO:0000256" key="2">
    <source>
        <dbReference type="ARBA" id="ARBA00022741"/>
    </source>
</evidence>
<accession>A0A853BET4</accession>
<dbReference type="RefSeq" id="WP_179765559.1">
    <property type="nucleotide sequence ID" value="NZ_JACCFO010000001.1"/>
</dbReference>
<evidence type="ECO:0000256" key="4">
    <source>
        <dbReference type="ARBA" id="ARBA00048819"/>
    </source>
</evidence>
<comment type="similarity">
    <text evidence="5">Belongs to the glutamate--cysteine ligase type 2 family. YbdK subfamily.</text>
</comment>
<dbReference type="InterPro" id="IPR014746">
    <property type="entry name" value="Gln_synth/guanido_kin_cat_dom"/>
</dbReference>
<evidence type="ECO:0000313" key="7">
    <source>
        <dbReference type="Proteomes" id="UP000575985"/>
    </source>
</evidence>
<protein>
    <recommendedName>
        <fullName evidence="5">Putative glutamate--cysteine ligase 2</fullName>
        <ecNumber evidence="5">6.3.2.2</ecNumber>
    </recommendedName>
    <alternativeName>
        <fullName evidence="5">Gamma-glutamylcysteine synthetase 2</fullName>
        <shortName evidence="5">GCS 2</shortName>
        <shortName evidence="5">Gamma-GCS 2</shortName>
    </alternativeName>
</protein>
<dbReference type="GO" id="GO:0004357">
    <property type="term" value="F:glutamate-cysteine ligase activity"/>
    <property type="evidence" value="ECO:0007669"/>
    <property type="project" value="UniProtKB-EC"/>
</dbReference>
<dbReference type="Proteomes" id="UP000575985">
    <property type="component" value="Unassembled WGS sequence"/>
</dbReference>
<gene>
    <name evidence="6" type="ORF">HNR12_000056</name>
</gene>
<dbReference type="Pfam" id="PF04107">
    <property type="entry name" value="GCS2"/>
    <property type="match status" value="1"/>
</dbReference>
<proteinExistence type="inferred from homology"/>
<dbReference type="PANTHER" id="PTHR36510:SF1">
    <property type="entry name" value="GLUTAMATE--CYSTEINE LIGASE 2-RELATED"/>
    <property type="match status" value="1"/>
</dbReference>
<dbReference type="InterPro" id="IPR050141">
    <property type="entry name" value="GCL_type2/YbdK_subfam"/>
</dbReference>
<dbReference type="EMBL" id="JACCFO010000001">
    <property type="protein sequence ID" value="NYI93779.1"/>
    <property type="molecule type" value="Genomic_DNA"/>
</dbReference>
<dbReference type="NCBIfam" id="TIGR02050">
    <property type="entry name" value="gshA_cyan_rel"/>
    <property type="match status" value="1"/>
</dbReference>
<evidence type="ECO:0000256" key="5">
    <source>
        <dbReference type="HAMAP-Rule" id="MF_01609"/>
    </source>
</evidence>
<evidence type="ECO:0000256" key="1">
    <source>
        <dbReference type="ARBA" id="ARBA00022598"/>
    </source>
</evidence>
<reference evidence="6 7" key="1">
    <citation type="submission" date="2020-07" db="EMBL/GenBank/DDBJ databases">
        <title>Sequencing the genomes of 1000 actinobacteria strains.</title>
        <authorList>
            <person name="Klenk H.-P."/>
        </authorList>
    </citation>
    <scope>NUCLEOTIDE SEQUENCE [LARGE SCALE GENOMIC DNA]</scope>
    <source>
        <strain evidence="6 7">DSM 45927</strain>
    </source>
</reference>
<keyword evidence="2 5" id="KW-0547">Nucleotide-binding</keyword>
<keyword evidence="7" id="KW-1185">Reference proteome</keyword>
<dbReference type="SUPFAM" id="SSF55931">
    <property type="entry name" value="Glutamine synthetase/guanido kinase"/>
    <property type="match status" value="1"/>
</dbReference>
<sequence>MARAPQGGPPAAEAPTMGVEEEFLLVGGDGRLAHEGQEVIAEAGEGPAQLVGEFARCQVEAAGPVCTTGGELLAELRASRRRLGAAAARRGLRLLAAGAPVLAEPQAPPLNPAPRYTRIAEHFGGLAHLAASSCGCHVHVAVPDPETATRVINHLRPWLPFLLALSANSPYCEGADTGYASWRHQRWSSWPSAGPPPHLASAAHYDSCVTELLHTGAALDPGMLYWDIRRSVHQPTVEVRICDIPQTAEEAALIAVLVRALVRAALDDIAADRPPLPREHTTLRADLWHAAREGFAGRCADPLAGGAARPARDVAERALRRLRPYLADTGDLTLAEEVLGALSGPGGGAARQRAVYAAHGRLTDVVDHLAAATLDGLGLAPAPQAPPAHARPAGG</sequence>
<comment type="caution">
    <text evidence="6">The sequence shown here is derived from an EMBL/GenBank/DDBJ whole genome shotgun (WGS) entry which is preliminary data.</text>
</comment>
<dbReference type="NCBIfam" id="NF010041">
    <property type="entry name" value="PRK13517.1-1"/>
    <property type="match status" value="1"/>
</dbReference>
<evidence type="ECO:0000256" key="3">
    <source>
        <dbReference type="ARBA" id="ARBA00022840"/>
    </source>
</evidence>
<dbReference type="GO" id="GO:0005524">
    <property type="term" value="F:ATP binding"/>
    <property type="evidence" value="ECO:0007669"/>
    <property type="project" value="UniProtKB-KW"/>
</dbReference>
<organism evidence="6 7">
    <name type="scientific">Streptomonospora nanhaiensis</name>
    <dbReference type="NCBI Taxonomy" id="1323731"/>
    <lineage>
        <taxon>Bacteria</taxon>
        <taxon>Bacillati</taxon>
        <taxon>Actinomycetota</taxon>
        <taxon>Actinomycetes</taxon>
        <taxon>Streptosporangiales</taxon>
        <taxon>Nocardiopsidaceae</taxon>
        <taxon>Streptomonospora</taxon>
    </lineage>
</organism>
<dbReference type="HAMAP" id="MF_01609">
    <property type="entry name" value="Glu_cys_ligase_2"/>
    <property type="match status" value="1"/>
</dbReference>
<keyword evidence="3 5" id="KW-0067">ATP-binding</keyword>
<keyword evidence="1 5" id="KW-0436">Ligase</keyword>
<evidence type="ECO:0000313" key="6">
    <source>
        <dbReference type="EMBL" id="NYI93779.1"/>
    </source>
</evidence>
<dbReference type="InterPro" id="IPR006336">
    <property type="entry name" value="GCS2"/>
</dbReference>
<comment type="function">
    <text evidence="5">ATP-dependent carboxylate-amine ligase which exhibits weak glutamate--cysteine ligase activity.</text>
</comment>